<keyword evidence="1" id="KW-0175">Coiled coil</keyword>
<keyword evidence="3" id="KW-1185">Reference proteome</keyword>
<feature type="coiled-coil region" evidence="1">
    <location>
        <begin position="84"/>
        <end position="111"/>
    </location>
</feature>
<evidence type="ECO:0000256" key="1">
    <source>
        <dbReference type="SAM" id="Coils"/>
    </source>
</evidence>
<evidence type="ECO:0000313" key="3">
    <source>
        <dbReference type="Proteomes" id="UP000179807"/>
    </source>
</evidence>
<reference evidence="2" key="1">
    <citation type="submission" date="2016-10" db="EMBL/GenBank/DDBJ databases">
        <authorList>
            <person name="Benchimol M."/>
            <person name="Almeida L.G."/>
            <person name="Vasconcelos A.T."/>
            <person name="Perreira-Neves A."/>
            <person name="Rosa I.A."/>
            <person name="Tasca T."/>
            <person name="Bogo M.R."/>
            <person name="de Souza W."/>
        </authorList>
    </citation>
    <scope>NUCLEOTIDE SEQUENCE [LARGE SCALE GENOMIC DNA]</scope>
    <source>
        <strain evidence="2">K</strain>
    </source>
</reference>
<dbReference type="OrthoDB" id="10606211at2759"/>
<proteinExistence type="predicted"/>
<dbReference type="RefSeq" id="XP_068347138.1">
    <property type="nucleotide sequence ID" value="XM_068496069.1"/>
</dbReference>
<evidence type="ECO:0000313" key="2">
    <source>
        <dbReference type="EMBL" id="OHS94001.1"/>
    </source>
</evidence>
<dbReference type="AlphaFoldDB" id="A0A1J4J5S4"/>
<gene>
    <name evidence="2" type="ORF">TRFO_11498</name>
</gene>
<comment type="caution">
    <text evidence="2">The sequence shown here is derived from an EMBL/GenBank/DDBJ whole genome shotgun (WGS) entry which is preliminary data.</text>
</comment>
<accession>A0A1J4J5S4</accession>
<name>A0A1J4J5S4_9EUKA</name>
<organism evidence="2 3">
    <name type="scientific">Tritrichomonas foetus</name>
    <dbReference type="NCBI Taxonomy" id="1144522"/>
    <lineage>
        <taxon>Eukaryota</taxon>
        <taxon>Metamonada</taxon>
        <taxon>Parabasalia</taxon>
        <taxon>Tritrichomonadida</taxon>
        <taxon>Tritrichomonadidae</taxon>
        <taxon>Tritrichomonas</taxon>
    </lineage>
</organism>
<sequence>METSEYLQTLVKKELIDVLAFQQEQTDRVIQNSLKRNEYLKNILSQQNQIENQDFPDVPEKPAPELIDCFFDIRRQLQLSIRKRDRLLQIREKLQERINNANTILQNEKLEQNKRALNMFSPTVARLLNQQISNQPRNQKSRVTEATMFGKQLEVISALKQGSKPRQIGHISFDFDLNNRQINQKIKKNLTKNEHLIENITNNINNYLKNTNKLDIEIDQRKKDMESFKKFAETYYKSTNEIEKLKYTKLLQMMKSVTKQVQNERFNTLYDHLMAEKEMVDKQLAIRGTGDFETNILKSDIEFQNLYLGHLAAVAGKALSHISTEKEPIDPLEAMQAEIIKMEKNISSE</sequence>
<dbReference type="VEuPathDB" id="TrichDB:TRFO_11498"/>
<dbReference type="Proteomes" id="UP000179807">
    <property type="component" value="Unassembled WGS sequence"/>
</dbReference>
<protein>
    <submittedName>
        <fullName evidence="2">Uncharacterized protein</fullName>
    </submittedName>
</protein>
<dbReference type="GeneID" id="94830773"/>
<dbReference type="EMBL" id="MLAK01001359">
    <property type="protein sequence ID" value="OHS94001.1"/>
    <property type="molecule type" value="Genomic_DNA"/>
</dbReference>